<sequence length="289" mass="31605">MTLTHDGAAPLTAAVDLAAYFRRIGLSGVEESAAPDRATLERIVVAHARSIAYENLDKFTGRDVHLDVAALCAKLVHGGRGGGCYENNMLLRHALDALGYHTTGLSGRVLWKLPEDAVMPRLGHMLVRVDLPEGPHLVDVGFGALTITGVLALEPHVEQATPHGPFRLLPDGPDYVMEGRTGEQWRRMFRFDLSEQLYPDYQMASWYSSHHPESMFVNELVIGLAGTGCQYTMSGGVSRGAELAVHHVDGPSERRRLDSPAAVRAALEKYFLIDLSGLPDLDVALTRLF</sequence>
<name>A0ABW4F273_9PSEU</name>
<proteinExistence type="inferred from homology"/>
<evidence type="ECO:0000256" key="2">
    <source>
        <dbReference type="RuleBase" id="RU003452"/>
    </source>
</evidence>
<dbReference type="Proteomes" id="UP001597114">
    <property type="component" value="Unassembled WGS sequence"/>
</dbReference>
<gene>
    <name evidence="3" type="ORF">ACFSJD_28250</name>
</gene>
<organism evidence="3 4">
    <name type="scientific">Pseudonocardia yunnanensis</name>
    <dbReference type="NCBI Taxonomy" id="58107"/>
    <lineage>
        <taxon>Bacteria</taxon>
        <taxon>Bacillati</taxon>
        <taxon>Actinomycetota</taxon>
        <taxon>Actinomycetes</taxon>
        <taxon>Pseudonocardiales</taxon>
        <taxon>Pseudonocardiaceae</taxon>
        <taxon>Pseudonocardia</taxon>
    </lineage>
</organism>
<dbReference type="Gene3D" id="2.40.128.150">
    <property type="entry name" value="Cysteine proteinases"/>
    <property type="match status" value="1"/>
</dbReference>
<evidence type="ECO:0000313" key="3">
    <source>
        <dbReference type="EMBL" id="MFD1521422.1"/>
    </source>
</evidence>
<comment type="caution">
    <text evidence="3">The sequence shown here is derived from an EMBL/GenBank/DDBJ whole genome shotgun (WGS) entry which is preliminary data.</text>
</comment>
<comment type="similarity">
    <text evidence="1 2">Belongs to the arylamine N-acetyltransferase family.</text>
</comment>
<protein>
    <submittedName>
        <fullName evidence="3">Arylamine N-acetyltransferase</fullName>
    </submittedName>
</protein>
<dbReference type="RefSeq" id="WP_344724502.1">
    <property type="nucleotide sequence ID" value="NZ_BAAAUS010000025.1"/>
</dbReference>
<dbReference type="Gene3D" id="3.30.2140.10">
    <property type="entry name" value="Arylamine N-acetyltransferase"/>
    <property type="match status" value="1"/>
</dbReference>
<evidence type="ECO:0000313" key="4">
    <source>
        <dbReference type="Proteomes" id="UP001597114"/>
    </source>
</evidence>
<dbReference type="EMBL" id="JBHUCO010000034">
    <property type="protein sequence ID" value="MFD1521422.1"/>
    <property type="molecule type" value="Genomic_DNA"/>
</dbReference>
<dbReference type="PRINTS" id="PR01543">
    <property type="entry name" value="ANATRNSFRASE"/>
</dbReference>
<dbReference type="InterPro" id="IPR038765">
    <property type="entry name" value="Papain-like_cys_pep_sf"/>
</dbReference>
<dbReference type="PANTHER" id="PTHR11786">
    <property type="entry name" value="N-HYDROXYARYLAMINE O-ACETYLTRANSFERASE"/>
    <property type="match status" value="1"/>
</dbReference>
<dbReference type="PANTHER" id="PTHR11786:SF0">
    <property type="entry name" value="ARYLAMINE N-ACETYLTRANSFERASE 4-RELATED"/>
    <property type="match status" value="1"/>
</dbReference>
<dbReference type="SUPFAM" id="SSF54001">
    <property type="entry name" value="Cysteine proteinases"/>
    <property type="match status" value="1"/>
</dbReference>
<reference evidence="4" key="1">
    <citation type="journal article" date="2019" name="Int. J. Syst. Evol. Microbiol.">
        <title>The Global Catalogue of Microorganisms (GCM) 10K type strain sequencing project: providing services to taxonomists for standard genome sequencing and annotation.</title>
        <authorList>
            <consortium name="The Broad Institute Genomics Platform"/>
            <consortium name="The Broad Institute Genome Sequencing Center for Infectious Disease"/>
            <person name="Wu L."/>
            <person name="Ma J."/>
        </authorList>
    </citation>
    <scope>NUCLEOTIDE SEQUENCE [LARGE SCALE GENOMIC DNA]</scope>
    <source>
        <strain evidence="4">CCM 7043</strain>
    </source>
</reference>
<dbReference type="Pfam" id="PF00797">
    <property type="entry name" value="Acetyltransf_2"/>
    <property type="match status" value="1"/>
</dbReference>
<dbReference type="InterPro" id="IPR001447">
    <property type="entry name" value="Arylamine_N-AcTrfase"/>
</dbReference>
<evidence type="ECO:0000256" key="1">
    <source>
        <dbReference type="ARBA" id="ARBA00006547"/>
    </source>
</evidence>
<keyword evidence="4" id="KW-1185">Reference proteome</keyword>
<accession>A0ABW4F273</accession>